<evidence type="ECO:0000256" key="2">
    <source>
        <dbReference type="HAMAP-Rule" id="MF_00674"/>
    </source>
</evidence>
<gene>
    <name evidence="3" type="ORF">COX41_04790</name>
</gene>
<dbReference type="HAMAP" id="MF_00674">
    <property type="entry name" value="UPF0251"/>
    <property type="match status" value="1"/>
</dbReference>
<dbReference type="SUPFAM" id="SSF88659">
    <property type="entry name" value="Sigma3 and sigma4 domains of RNA polymerase sigma factors"/>
    <property type="match status" value="1"/>
</dbReference>
<evidence type="ECO:0000313" key="4">
    <source>
        <dbReference type="Proteomes" id="UP000231292"/>
    </source>
</evidence>
<dbReference type="InterPro" id="IPR002852">
    <property type="entry name" value="UPF0251"/>
</dbReference>
<dbReference type="AlphaFoldDB" id="A0A2G9YK32"/>
<accession>A0A2G9YK32</accession>
<organism evidence="3 4">
    <name type="scientific">Candidatus Sherwoodlollariibacterium unditelluris</name>
    <dbReference type="NCBI Taxonomy" id="1974757"/>
    <lineage>
        <taxon>Bacteria</taxon>
        <taxon>Pseudomonadati</taxon>
        <taxon>Candidatus Omnitrophota</taxon>
        <taxon>Candidatus Sherwoodlollariibacterium</taxon>
    </lineage>
</organism>
<evidence type="ECO:0000256" key="1">
    <source>
        <dbReference type="ARBA" id="ARBA00009350"/>
    </source>
</evidence>
<dbReference type="Proteomes" id="UP000231292">
    <property type="component" value="Unassembled WGS sequence"/>
</dbReference>
<dbReference type="Pfam" id="PF02001">
    <property type="entry name" value="DUF134"/>
    <property type="match status" value="1"/>
</dbReference>
<comment type="similarity">
    <text evidence="1 2">Belongs to the UPF0251 family.</text>
</comment>
<sequence length="98" mass="11119">MTRPCRCRRIRCSPDKNYFKPRGIPLDSLEEVNLALDELEAVRLADFEGLYQEDAAKKMDISRQTFGNIIKSAHKKIADVLLNAKALKIEGGKVKRVC</sequence>
<dbReference type="InterPro" id="IPR036388">
    <property type="entry name" value="WH-like_DNA-bd_sf"/>
</dbReference>
<dbReference type="PANTHER" id="PTHR37478:SF2">
    <property type="entry name" value="UPF0251 PROTEIN TK0562"/>
    <property type="match status" value="1"/>
</dbReference>
<comment type="caution">
    <text evidence="3">The sequence shown here is derived from an EMBL/GenBank/DDBJ whole genome shotgun (WGS) entry which is preliminary data.</text>
</comment>
<evidence type="ECO:0000313" key="3">
    <source>
        <dbReference type="EMBL" id="PIP19083.1"/>
    </source>
</evidence>
<name>A0A2G9YK32_9BACT</name>
<dbReference type="EMBL" id="PCRK01000116">
    <property type="protein sequence ID" value="PIP19083.1"/>
    <property type="molecule type" value="Genomic_DNA"/>
</dbReference>
<dbReference type="InterPro" id="IPR013324">
    <property type="entry name" value="RNA_pol_sigma_r3/r4-like"/>
</dbReference>
<dbReference type="Gene3D" id="1.10.10.10">
    <property type="entry name" value="Winged helix-like DNA-binding domain superfamily/Winged helix DNA-binding domain"/>
    <property type="match status" value="1"/>
</dbReference>
<reference evidence="3 4" key="1">
    <citation type="submission" date="2017-09" db="EMBL/GenBank/DDBJ databases">
        <title>Depth-based differentiation of microbial function through sediment-hosted aquifers and enrichment of novel symbionts in the deep terrestrial subsurface.</title>
        <authorList>
            <person name="Probst A.J."/>
            <person name="Ladd B."/>
            <person name="Jarett J.K."/>
            <person name="Geller-Mcgrath D.E."/>
            <person name="Sieber C.M."/>
            <person name="Emerson J.B."/>
            <person name="Anantharaman K."/>
            <person name="Thomas B.C."/>
            <person name="Malmstrom R."/>
            <person name="Stieglmeier M."/>
            <person name="Klingl A."/>
            <person name="Woyke T."/>
            <person name="Ryan C.M."/>
            <person name="Banfield J.F."/>
        </authorList>
    </citation>
    <scope>NUCLEOTIDE SEQUENCE [LARGE SCALE GENOMIC DNA]</scope>
    <source>
        <strain evidence="3">CG23_combo_of_CG06-09_8_20_14_all_41_10</strain>
    </source>
</reference>
<dbReference type="PANTHER" id="PTHR37478">
    <property type="match status" value="1"/>
</dbReference>
<proteinExistence type="inferred from homology"/>
<protein>
    <recommendedName>
        <fullName evidence="2">UPF0251 protein COX41_04790</fullName>
    </recommendedName>
</protein>